<dbReference type="GO" id="GO:0008270">
    <property type="term" value="F:zinc ion binding"/>
    <property type="evidence" value="ECO:0007669"/>
    <property type="project" value="UniProtKB-KW"/>
</dbReference>
<dbReference type="Proteomes" id="UP000184383">
    <property type="component" value="Unassembled WGS sequence"/>
</dbReference>
<dbReference type="GeneID" id="63746941"/>
<keyword evidence="4" id="KW-1185">Reference proteome</keyword>
<evidence type="ECO:0000313" key="3">
    <source>
        <dbReference type="EMBL" id="OJJ34115.1"/>
    </source>
</evidence>
<dbReference type="PROSITE" id="PS50158">
    <property type="entry name" value="ZF_CCHC"/>
    <property type="match status" value="1"/>
</dbReference>
<keyword evidence="1" id="KW-0862">Zinc</keyword>
<name>A0A1L9RGR2_ASPWE</name>
<dbReference type="GO" id="GO:0003676">
    <property type="term" value="F:nucleic acid binding"/>
    <property type="evidence" value="ECO:0007669"/>
    <property type="project" value="InterPro"/>
</dbReference>
<dbReference type="EMBL" id="KV878213">
    <property type="protein sequence ID" value="OJJ34115.1"/>
    <property type="molecule type" value="Genomic_DNA"/>
</dbReference>
<organism evidence="3 4">
    <name type="scientific">Aspergillus wentii DTO 134E9</name>
    <dbReference type="NCBI Taxonomy" id="1073089"/>
    <lineage>
        <taxon>Eukaryota</taxon>
        <taxon>Fungi</taxon>
        <taxon>Dikarya</taxon>
        <taxon>Ascomycota</taxon>
        <taxon>Pezizomycotina</taxon>
        <taxon>Eurotiomycetes</taxon>
        <taxon>Eurotiomycetidae</taxon>
        <taxon>Eurotiales</taxon>
        <taxon>Aspergillaceae</taxon>
        <taxon>Aspergillus</taxon>
        <taxon>Aspergillus subgen. Cremei</taxon>
    </lineage>
</organism>
<accession>A0A1L9RGR2</accession>
<keyword evidence="1" id="KW-0863">Zinc-finger</keyword>
<dbReference type="InterPro" id="IPR001878">
    <property type="entry name" value="Znf_CCHC"/>
</dbReference>
<evidence type="ECO:0000313" key="4">
    <source>
        <dbReference type="Proteomes" id="UP000184383"/>
    </source>
</evidence>
<dbReference type="RefSeq" id="XP_040687791.1">
    <property type="nucleotide sequence ID" value="XM_040831093.1"/>
</dbReference>
<proteinExistence type="predicted"/>
<gene>
    <name evidence="3" type="ORF">ASPWEDRAFT_173544</name>
</gene>
<dbReference type="AlphaFoldDB" id="A0A1L9RGR2"/>
<keyword evidence="1" id="KW-0479">Metal-binding</keyword>
<feature type="domain" description="CCHC-type" evidence="2">
    <location>
        <begin position="8"/>
        <end position="23"/>
    </location>
</feature>
<dbReference type="InterPro" id="IPR036875">
    <property type="entry name" value="Znf_CCHC_sf"/>
</dbReference>
<dbReference type="Pfam" id="PF00098">
    <property type="entry name" value="zf-CCHC"/>
    <property type="match status" value="1"/>
</dbReference>
<sequence>MPKDTHTCFACGERGHKAVNCAETNMIIRYFSRLHRRRGPVQGRNNATLAALAPTAPLMLLPILLLPPTLGRQYRRGGHTIGYQVVRSIRIWISLAAYCCRRRSKHWLIWGY</sequence>
<dbReference type="SUPFAM" id="SSF57756">
    <property type="entry name" value="Retrovirus zinc finger-like domains"/>
    <property type="match status" value="1"/>
</dbReference>
<dbReference type="SMART" id="SM00343">
    <property type="entry name" value="ZnF_C2HC"/>
    <property type="match status" value="1"/>
</dbReference>
<evidence type="ECO:0000256" key="1">
    <source>
        <dbReference type="PROSITE-ProRule" id="PRU00047"/>
    </source>
</evidence>
<protein>
    <recommendedName>
        <fullName evidence="2">CCHC-type domain-containing protein</fullName>
    </recommendedName>
</protein>
<dbReference type="VEuPathDB" id="FungiDB:ASPWEDRAFT_173544"/>
<evidence type="ECO:0000259" key="2">
    <source>
        <dbReference type="PROSITE" id="PS50158"/>
    </source>
</evidence>
<reference evidence="4" key="1">
    <citation type="journal article" date="2017" name="Genome Biol.">
        <title>Comparative genomics reveals high biological diversity and specific adaptations in the industrially and medically important fungal genus Aspergillus.</title>
        <authorList>
            <person name="de Vries R.P."/>
            <person name="Riley R."/>
            <person name="Wiebenga A."/>
            <person name="Aguilar-Osorio G."/>
            <person name="Amillis S."/>
            <person name="Uchima C.A."/>
            <person name="Anderluh G."/>
            <person name="Asadollahi M."/>
            <person name="Askin M."/>
            <person name="Barry K."/>
            <person name="Battaglia E."/>
            <person name="Bayram O."/>
            <person name="Benocci T."/>
            <person name="Braus-Stromeyer S.A."/>
            <person name="Caldana C."/>
            <person name="Canovas D."/>
            <person name="Cerqueira G.C."/>
            <person name="Chen F."/>
            <person name="Chen W."/>
            <person name="Choi C."/>
            <person name="Clum A."/>
            <person name="Dos Santos R.A."/>
            <person name="Damasio A.R."/>
            <person name="Diallinas G."/>
            <person name="Emri T."/>
            <person name="Fekete E."/>
            <person name="Flipphi M."/>
            <person name="Freyberg S."/>
            <person name="Gallo A."/>
            <person name="Gournas C."/>
            <person name="Habgood R."/>
            <person name="Hainaut M."/>
            <person name="Harispe M.L."/>
            <person name="Henrissat B."/>
            <person name="Hilden K.S."/>
            <person name="Hope R."/>
            <person name="Hossain A."/>
            <person name="Karabika E."/>
            <person name="Karaffa L."/>
            <person name="Karanyi Z."/>
            <person name="Krasevec N."/>
            <person name="Kuo A."/>
            <person name="Kusch H."/>
            <person name="LaButti K."/>
            <person name="Lagendijk E.L."/>
            <person name="Lapidus A."/>
            <person name="Levasseur A."/>
            <person name="Lindquist E."/>
            <person name="Lipzen A."/>
            <person name="Logrieco A.F."/>
            <person name="MacCabe A."/>
            <person name="Maekelae M.R."/>
            <person name="Malavazi I."/>
            <person name="Melin P."/>
            <person name="Meyer V."/>
            <person name="Mielnichuk N."/>
            <person name="Miskei M."/>
            <person name="Molnar A.P."/>
            <person name="Mule G."/>
            <person name="Ngan C.Y."/>
            <person name="Orejas M."/>
            <person name="Orosz E."/>
            <person name="Ouedraogo J.P."/>
            <person name="Overkamp K.M."/>
            <person name="Park H.-S."/>
            <person name="Perrone G."/>
            <person name="Piumi F."/>
            <person name="Punt P.J."/>
            <person name="Ram A.F."/>
            <person name="Ramon A."/>
            <person name="Rauscher S."/>
            <person name="Record E."/>
            <person name="Riano-Pachon D.M."/>
            <person name="Robert V."/>
            <person name="Roehrig J."/>
            <person name="Ruller R."/>
            <person name="Salamov A."/>
            <person name="Salih N.S."/>
            <person name="Samson R.A."/>
            <person name="Sandor E."/>
            <person name="Sanguinetti M."/>
            <person name="Schuetze T."/>
            <person name="Sepcic K."/>
            <person name="Shelest E."/>
            <person name="Sherlock G."/>
            <person name="Sophianopoulou V."/>
            <person name="Squina F.M."/>
            <person name="Sun H."/>
            <person name="Susca A."/>
            <person name="Todd R.B."/>
            <person name="Tsang A."/>
            <person name="Unkles S.E."/>
            <person name="van de Wiele N."/>
            <person name="van Rossen-Uffink D."/>
            <person name="Oliveira J.V."/>
            <person name="Vesth T.C."/>
            <person name="Visser J."/>
            <person name="Yu J.-H."/>
            <person name="Zhou M."/>
            <person name="Andersen M.R."/>
            <person name="Archer D.B."/>
            <person name="Baker S.E."/>
            <person name="Benoit I."/>
            <person name="Brakhage A.A."/>
            <person name="Braus G.H."/>
            <person name="Fischer R."/>
            <person name="Frisvad J.C."/>
            <person name="Goldman G.H."/>
            <person name="Houbraken J."/>
            <person name="Oakley B."/>
            <person name="Pocsi I."/>
            <person name="Scazzocchio C."/>
            <person name="Seiboth B."/>
            <person name="vanKuyk P.A."/>
            <person name="Wortman J."/>
            <person name="Dyer P.S."/>
            <person name="Grigoriev I.V."/>
        </authorList>
    </citation>
    <scope>NUCLEOTIDE SEQUENCE [LARGE SCALE GENOMIC DNA]</scope>
    <source>
        <strain evidence="4">DTO 134E9</strain>
    </source>
</reference>